<dbReference type="EMBL" id="MT179807">
    <property type="protein sequence ID" value="QIW91507.1"/>
    <property type="molecule type" value="Genomic_DNA"/>
</dbReference>
<evidence type="ECO:0000256" key="1">
    <source>
        <dbReference type="HAMAP-Rule" id="MF_04102"/>
    </source>
</evidence>
<evidence type="ECO:0000313" key="8">
    <source>
        <dbReference type="Proteomes" id="UP000502327"/>
    </source>
</evidence>
<keyword evidence="1" id="KW-1227">Viral tail protein</keyword>
<evidence type="ECO:0000259" key="3">
    <source>
        <dbReference type="Pfam" id="PF21387"/>
    </source>
</evidence>
<feature type="domain" description="Baseplate structural protein gp6 C-terminal" evidence="4">
    <location>
        <begin position="494"/>
        <end position="617"/>
    </location>
</feature>
<dbReference type="InterPro" id="IPR049028">
    <property type="entry name" value="gp6_C-II"/>
</dbReference>
<dbReference type="Gene3D" id="3.30.300.200">
    <property type="match status" value="1"/>
</dbReference>
<dbReference type="GeneID" id="65059867"/>
<comment type="induction">
    <text evidence="1">Expressed in the late phase of the viral replicative cycle.</text>
</comment>
<evidence type="ECO:0000259" key="2">
    <source>
        <dbReference type="Pfam" id="PF21379"/>
    </source>
</evidence>
<keyword evidence="8" id="KW-1185">Reference proteome</keyword>
<feature type="domain" description="Baseplate wedge protein gp6-like N-terminal helical" evidence="2">
    <location>
        <begin position="25"/>
        <end position="98"/>
    </location>
</feature>
<protein>
    <recommendedName>
        <fullName evidence="1">Baseplate wedge protein gp6</fullName>
    </recommendedName>
</protein>
<dbReference type="GO" id="GO:0098025">
    <property type="term" value="C:virus tail, baseplate"/>
    <property type="evidence" value="ECO:0007669"/>
    <property type="project" value="UniProtKB-UniRule"/>
</dbReference>
<dbReference type="InterPro" id="IPR034698">
    <property type="entry name" value="GP6_T4"/>
</dbReference>
<dbReference type="Pfam" id="PF21871">
    <property type="entry name" value="Gp6_C-III"/>
    <property type="match status" value="1"/>
</dbReference>
<proteinExistence type="evidence at transcript level"/>
<dbReference type="KEGG" id="vg:65059867"/>
<dbReference type="RefSeq" id="YP_010071196.1">
    <property type="nucleotide sequence ID" value="NC_054921.1"/>
</dbReference>
<dbReference type="InterPro" id="IPR049027">
    <property type="entry name" value="Gp6_C-I"/>
</dbReference>
<dbReference type="InterPro" id="IPR049026">
    <property type="entry name" value="Gp6-like_N"/>
</dbReference>
<keyword evidence="1" id="KW-1245">Viral tail assembly</keyword>
<feature type="domain" description="Baseplate structural protein gp6 C-terminal" evidence="3">
    <location>
        <begin position="341"/>
        <end position="409"/>
    </location>
</feature>
<keyword evidence="1" id="KW-1188">Viral release from host cell</keyword>
<accession>A0A6H0XAP9</accession>
<dbReference type="HAMAP" id="MF_04102">
    <property type="entry name" value="BP06_T4"/>
    <property type="match status" value="1"/>
</dbReference>
<comment type="subunit">
    <text evidence="1">Homodimer; each gp6 molecule in the ring interacts with its two neighbors, forming an N-terminal dimer with one and a C-terminal dimer with the other.</text>
</comment>
<sequence length="660" mass="74389">MANTPVNYQLTRTTNAIPEIFVGGTFAEIKQNLIEWLNGQNEFLDYDFEGSRLNVLCDLLAYNTLYIQQFGNAAVYESFMRTANLRSSVVQAAQDNGYLPTSKSAAQTEIMLTCTDALNRNYITIPRGTRFLAYAKDTSVNPYNFVSTEDVIAIRDKNNQYFPRLKLAQGRIVRTEIIYDKLTPIIIYDKNIDRNQVKLYVDGAEWINWTRKSMVHAGSTSTIYYMRETIDGNTEFYFGEGEISVNAAEGALTANYIGGLKPTQNSTIVIEYISTNGADANGAVGFSYADTLTNITVININENPNDDPDFVGADGGGDPEDIERIRELGTIKRETQQRCVTATDYDTFVSERFGSIIQAVQTFTDSTKPGYAFIAAKPKSGLYLTTVQREDIKNYLKDYNLAPITPSIISPNYLFVKTNLKVTYALNKLQESEQWLEGQIIDKIDRYYTEDVEIFNSSFAKSKMLTYVDDADHSIIGSSATIQMVREVQNFYKTPEAGIKYNNQIKDRSMKSNTFSFNSGRKVVNPDTGLEENVLYDVRIVSTDRDSKGIGKVIIGPFASGDVTENENIQPYTGNDFNKLASSDGRDKYYVIGEINYPADMIYWNIAKINLTSDKFEVQTIELYSDPIDDVIFTRDGSLIVFENDLRPQYLTIDLEPISQ</sequence>
<comment type="function">
    <text evidence="1">Baseplate protein that is located next to the tail tube (inner baseplate). Involved in the tail assembly. Involved in sheath contraction.</text>
</comment>
<dbReference type="Pfam" id="PF21387">
    <property type="entry name" value="Gp6_C-I"/>
    <property type="match status" value="1"/>
</dbReference>
<dbReference type="GO" id="GO:0098003">
    <property type="term" value="P:viral tail assembly"/>
    <property type="evidence" value="ECO:0007669"/>
    <property type="project" value="UniProtKB-KW"/>
</dbReference>
<dbReference type="Pfam" id="PF21472">
    <property type="entry name" value="gp6_C-domII"/>
    <property type="match status" value="1"/>
</dbReference>
<dbReference type="InterPro" id="IPR054065">
    <property type="entry name" value="Gp6_C-III"/>
</dbReference>
<name>A0A6H0XAP9_9CAUD</name>
<keyword evidence="1" id="KW-1226">Viral baseplate protein</keyword>
<dbReference type="Pfam" id="PF21515">
    <property type="entry name" value="Gp6_2nd"/>
    <property type="match status" value="1"/>
</dbReference>
<evidence type="ECO:0000259" key="6">
    <source>
        <dbReference type="Pfam" id="PF21871"/>
    </source>
</evidence>
<feature type="domain" description="Baseplate wedge protein gp6" evidence="5">
    <location>
        <begin position="105"/>
        <end position="170"/>
    </location>
</feature>
<comment type="similarity">
    <text evidence="1">Belongs to the T4likevirus baseplate wedge protein gp6 family.</text>
</comment>
<dbReference type="Pfam" id="PF21379">
    <property type="entry name" value="Gp6-like_1st"/>
    <property type="match status" value="1"/>
</dbReference>
<evidence type="ECO:0000313" key="7">
    <source>
        <dbReference type="EMBL" id="QIW91507.1"/>
    </source>
</evidence>
<reference evidence="7 8" key="1">
    <citation type="submission" date="2020-03" db="EMBL/GenBank/DDBJ databases">
        <authorList>
            <person name="Wu Y."/>
            <person name="Qu Y."/>
        </authorList>
    </citation>
    <scope>NUCLEOTIDE SEQUENCE [LARGE SCALE GENOMIC DNA]</scope>
</reference>
<comment type="subcellular location">
    <subcellularLocation>
        <location evidence="1">Virion</location>
    </subcellularLocation>
    <text evidence="1">12 copies of gp6 form a continuous ring that makes up most of the inner baseplate.</text>
</comment>
<organism evidence="7 8">
    <name type="scientific">Escherichia phage vB_EcoM_IME537</name>
    <dbReference type="NCBI Taxonomy" id="2724310"/>
    <lineage>
        <taxon>Viruses</taxon>
        <taxon>Duplodnaviria</taxon>
        <taxon>Heunggongvirae</taxon>
        <taxon>Uroviricota</taxon>
        <taxon>Caudoviricetes</taxon>
        <taxon>Pantevenvirales</taxon>
        <taxon>Straboviridae</taxon>
        <taxon>Tevenvirinae</taxon>
        <taxon>Tequatrovirus</taxon>
        <taxon>Tequatrovirus ime537</taxon>
    </lineage>
</organism>
<dbReference type="Proteomes" id="UP000502327">
    <property type="component" value="Segment"/>
</dbReference>
<evidence type="ECO:0000259" key="5">
    <source>
        <dbReference type="Pfam" id="PF21515"/>
    </source>
</evidence>
<dbReference type="InterPro" id="IPR049029">
    <property type="entry name" value="Gp6_II_1st"/>
</dbReference>
<keyword evidence="1" id="KW-0946">Virion</keyword>
<feature type="domain" description="Baseplate wedge protein gp6 C-terminal" evidence="6">
    <location>
        <begin position="412"/>
        <end position="487"/>
    </location>
</feature>
<evidence type="ECO:0000259" key="4">
    <source>
        <dbReference type="Pfam" id="PF21472"/>
    </source>
</evidence>